<dbReference type="KEGG" id="mrob:HH214_20780"/>
<evidence type="ECO:0000313" key="2">
    <source>
        <dbReference type="Proteomes" id="UP000503278"/>
    </source>
</evidence>
<organism evidence="1 2">
    <name type="scientific">Mucilaginibacter robiniae</name>
    <dbReference type="NCBI Taxonomy" id="2728022"/>
    <lineage>
        <taxon>Bacteria</taxon>
        <taxon>Pseudomonadati</taxon>
        <taxon>Bacteroidota</taxon>
        <taxon>Sphingobacteriia</taxon>
        <taxon>Sphingobacteriales</taxon>
        <taxon>Sphingobacteriaceae</taxon>
        <taxon>Mucilaginibacter</taxon>
    </lineage>
</organism>
<reference evidence="1 2" key="1">
    <citation type="submission" date="2020-04" db="EMBL/GenBank/DDBJ databases">
        <title>Genome sequencing of novel species.</title>
        <authorList>
            <person name="Heo J."/>
            <person name="Kim S.-J."/>
            <person name="Kim J.-S."/>
            <person name="Hong S.-B."/>
            <person name="Kwon S.-W."/>
        </authorList>
    </citation>
    <scope>NUCLEOTIDE SEQUENCE [LARGE SCALE GENOMIC DNA]</scope>
    <source>
        <strain evidence="1 2">F39-2</strain>
    </source>
</reference>
<proteinExistence type="predicted"/>
<dbReference type="Proteomes" id="UP000503278">
    <property type="component" value="Chromosome"/>
</dbReference>
<gene>
    <name evidence="1" type="ORF">HH214_20780</name>
</gene>
<accession>A0A7L5ECJ4</accession>
<name>A0A7L5ECJ4_9SPHI</name>
<evidence type="ECO:0000313" key="1">
    <source>
        <dbReference type="EMBL" id="QJD98136.1"/>
    </source>
</evidence>
<dbReference type="RefSeq" id="WP_169610878.1">
    <property type="nucleotide sequence ID" value="NZ_CP051682.1"/>
</dbReference>
<protein>
    <submittedName>
        <fullName evidence="1">Uncharacterized protein</fullName>
    </submittedName>
</protein>
<keyword evidence="2" id="KW-1185">Reference proteome</keyword>
<dbReference type="AlphaFoldDB" id="A0A7L5ECJ4"/>
<sequence length="97" mass="10892">MKNNAFNSIKDAYQLVKGAKIKSIKYEEVFELGAYDSNKRGYTVYPFEDGVKFNDFSVIVSEKELMKHYLIEGVNVNMPVTQTVQITSSLTSLGLAS</sequence>
<dbReference type="EMBL" id="CP051682">
    <property type="protein sequence ID" value="QJD98136.1"/>
    <property type="molecule type" value="Genomic_DNA"/>
</dbReference>